<sequence length="105" mass="11403">MGFGKEGVLACEESKIYVIATDGVEVITGSMDKSVTVWDMITGIVGITSVKLTADASGAIRLFTNQDYKEIWKVEAHQTAVISMHCHGSKFDSGEARMVKLEYGI</sequence>
<dbReference type="AlphaFoldDB" id="A7F3W3"/>
<dbReference type="InParanoid" id="A7F3W3"/>
<reference evidence="2" key="1">
    <citation type="journal article" date="2011" name="PLoS Genet.">
        <title>Genomic analysis of the necrotrophic fungal pathogens Sclerotinia sclerotiorum and Botrytis cinerea.</title>
        <authorList>
            <person name="Amselem J."/>
            <person name="Cuomo C.A."/>
            <person name="van Kan J.A."/>
            <person name="Viaud M."/>
            <person name="Benito E.P."/>
            <person name="Couloux A."/>
            <person name="Coutinho P.M."/>
            <person name="de Vries R.P."/>
            <person name="Dyer P.S."/>
            <person name="Fillinger S."/>
            <person name="Fournier E."/>
            <person name="Gout L."/>
            <person name="Hahn M."/>
            <person name="Kohn L."/>
            <person name="Lapalu N."/>
            <person name="Plummer K.M."/>
            <person name="Pradier J.M."/>
            <person name="Quevillon E."/>
            <person name="Sharon A."/>
            <person name="Simon A."/>
            <person name="ten Have A."/>
            <person name="Tudzynski B."/>
            <person name="Tudzynski P."/>
            <person name="Wincker P."/>
            <person name="Andrew M."/>
            <person name="Anthouard V."/>
            <person name="Beever R.E."/>
            <person name="Beffa R."/>
            <person name="Benoit I."/>
            <person name="Bouzid O."/>
            <person name="Brault B."/>
            <person name="Chen Z."/>
            <person name="Choquer M."/>
            <person name="Collemare J."/>
            <person name="Cotton P."/>
            <person name="Danchin E.G."/>
            <person name="Da Silva C."/>
            <person name="Gautier A."/>
            <person name="Giraud C."/>
            <person name="Giraud T."/>
            <person name="Gonzalez C."/>
            <person name="Grossetete S."/>
            <person name="Guldener U."/>
            <person name="Henrissat B."/>
            <person name="Howlett B.J."/>
            <person name="Kodira C."/>
            <person name="Kretschmer M."/>
            <person name="Lappartient A."/>
            <person name="Leroch M."/>
            <person name="Levis C."/>
            <person name="Mauceli E."/>
            <person name="Neuveglise C."/>
            <person name="Oeser B."/>
            <person name="Pearson M."/>
            <person name="Poulain J."/>
            <person name="Poussereau N."/>
            <person name="Quesneville H."/>
            <person name="Rascle C."/>
            <person name="Schumacher J."/>
            <person name="Segurens B."/>
            <person name="Sexton A."/>
            <person name="Silva E."/>
            <person name="Sirven C."/>
            <person name="Soanes D.M."/>
            <person name="Talbot N.J."/>
            <person name="Templeton M."/>
            <person name="Yandava C."/>
            <person name="Yarden O."/>
            <person name="Zeng Q."/>
            <person name="Rollins J.A."/>
            <person name="Lebrun M.H."/>
            <person name="Dickman M."/>
        </authorList>
    </citation>
    <scope>NUCLEOTIDE SEQUENCE [LARGE SCALE GENOMIC DNA]</scope>
    <source>
        <strain evidence="2">ATCC 18683 / 1980 / Ss-1</strain>
    </source>
</reference>
<dbReference type="RefSeq" id="XP_001586930.1">
    <property type="nucleotide sequence ID" value="XM_001586880.1"/>
</dbReference>
<evidence type="ECO:0000313" key="1">
    <source>
        <dbReference type="EMBL" id="EDN97434.1"/>
    </source>
</evidence>
<dbReference type="InterPro" id="IPR015943">
    <property type="entry name" value="WD40/YVTN_repeat-like_dom_sf"/>
</dbReference>
<dbReference type="Proteomes" id="UP000001312">
    <property type="component" value="Unassembled WGS sequence"/>
</dbReference>
<keyword evidence="2" id="KW-1185">Reference proteome</keyword>
<dbReference type="Gene3D" id="2.130.10.10">
    <property type="entry name" value="YVTN repeat-like/Quinoprotein amine dehydrogenase"/>
    <property type="match status" value="1"/>
</dbReference>
<dbReference type="EMBL" id="CH476640">
    <property type="protein sequence ID" value="EDN97434.1"/>
    <property type="molecule type" value="Genomic_DNA"/>
</dbReference>
<dbReference type="InterPro" id="IPR036322">
    <property type="entry name" value="WD40_repeat_dom_sf"/>
</dbReference>
<name>A7F3W3_SCLS1</name>
<dbReference type="GeneID" id="5482870"/>
<protein>
    <submittedName>
        <fullName evidence="1">Uncharacterized protein</fullName>
    </submittedName>
</protein>
<accession>A7F3W3</accession>
<dbReference type="SUPFAM" id="SSF50978">
    <property type="entry name" value="WD40 repeat-like"/>
    <property type="match status" value="1"/>
</dbReference>
<gene>
    <name evidence="1" type="ORF">SS1G_11959</name>
</gene>
<proteinExistence type="predicted"/>
<organism evidence="1 2">
    <name type="scientific">Sclerotinia sclerotiorum (strain ATCC 18683 / 1980 / Ss-1)</name>
    <name type="common">White mold</name>
    <name type="synonym">Whetzelinia sclerotiorum</name>
    <dbReference type="NCBI Taxonomy" id="665079"/>
    <lineage>
        <taxon>Eukaryota</taxon>
        <taxon>Fungi</taxon>
        <taxon>Dikarya</taxon>
        <taxon>Ascomycota</taxon>
        <taxon>Pezizomycotina</taxon>
        <taxon>Leotiomycetes</taxon>
        <taxon>Helotiales</taxon>
        <taxon>Sclerotiniaceae</taxon>
        <taxon>Sclerotinia</taxon>
    </lineage>
</organism>
<dbReference type="KEGG" id="ssl:SS1G_11959"/>
<evidence type="ECO:0000313" key="2">
    <source>
        <dbReference type="Proteomes" id="UP000001312"/>
    </source>
</evidence>